<feature type="compositionally biased region" description="Polar residues" evidence="1">
    <location>
        <begin position="90"/>
        <end position="109"/>
    </location>
</feature>
<evidence type="ECO:0000313" key="2">
    <source>
        <dbReference type="EMBL" id="EKC98904.1"/>
    </source>
</evidence>
<proteinExistence type="predicted"/>
<evidence type="ECO:0000256" key="1">
    <source>
        <dbReference type="SAM" id="MobiDB-lite"/>
    </source>
</evidence>
<keyword evidence="3" id="KW-1185">Reference proteome</keyword>
<gene>
    <name evidence="2" type="ORF">A1Q2_06658</name>
</gene>
<feature type="region of interest" description="Disordered" evidence="1">
    <location>
        <begin position="125"/>
        <end position="146"/>
    </location>
</feature>
<organism evidence="2 3">
    <name type="scientific">Trichosporon asahii var. asahii (strain CBS 8904)</name>
    <name type="common">Yeast</name>
    <dbReference type="NCBI Taxonomy" id="1220162"/>
    <lineage>
        <taxon>Eukaryota</taxon>
        <taxon>Fungi</taxon>
        <taxon>Dikarya</taxon>
        <taxon>Basidiomycota</taxon>
        <taxon>Agaricomycotina</taxon>
        <taxon>Tremellomycetes</taxon>
        <taxon>Trichosporonales</taxon>
        <taxon>Trichosporonaceae</taxon>
        <taxon>Trichosporon</taxon>
    </lineage>
</organism>
<feature type="region of interest" description="Disordered" evidence="1">
    <location>
        <begin position="349"/>
        <end position="371"/>
    </location>
</feature>
<feature type="region of interest" description="Disordered" evidence="1">
    <location>
        <begin position="1"/>
        <end position="75"/>
    </location>
</feature>
<comment type="caution">
    <text evidence="2">The sequence shown here is derived from an EMBL/GenBank/DDBJ whole genome shotgun (WGS) entry which is preliminary data.</text>
</comment>
<dbReference type="Proteomes" id="UP000006757">
    <property type="component" value="Unassembled WGS sequence"/>
</dbReference>
<name>K1V4I6_TRIAC</name>
<feature type="compositionally biased region" description="Low complexity" evidence="1">
    <location>
        <begin position="391"/>
        <end position="407"/>
    </location>
</feature>
<feature type="compositionally biased region" description="Pro residues" evidence="1">
    <location>
        <begin position="42"/>
        <end position="51"/>
    </location>
</feature>
<reference evidence="2 3" key="1">
    <citation type="journal article" date="2012" name="Eukaryot. Cell">
        <title>Genome sequence of the Trichosporon asahii environmental strain CBS 8904.</title>
        <authorList>
            <person name="Yang R.Y."/>
            <person name="Li H.T."/>
            <person name="Zhu H."/>
            <person name="Zhou G.P."/>
            <person name="Wang M."/>
            <person name="Wang L."/>
        </authorList>
    </citation>
    <scope>NUCLEOTIDE SEQUENCE [LARGE SCALE GENOMIC DNA]</scope>
    <source>
        <strain evidence="2 3">CBS 8904</strain>
    </source>
</reference>
<dbReference type="EMBL" id="AMBO01000378">
    <property type="protein sequence ID" value="EKC98904.1"/>
    <property type="molecule type" value="Genomic_DNA"/>
</dbReference>
<dbReference type="InParanoid" id="K1V4I6"/>
<evidence type="ECO:0000313" key="3">
    <source>
        <dbReference type="Proteomes" id="UP000006757"/>
    </source>
</evidence>
<feature type="region of interest" description="Disordered" evidence="1">
    <location>
        <begin position="90"/>
        <end position="113"/>
    </location>
</feature>
<sequence>MDKSRPQTKISKSAKTTHHSERKLRVPISSRKICRPYERPQPNRPDTPRPPRWASTSSDVQGAPQRLRRSKSEVWSSSTAKTFLQSLQDSCPTSTSQCKVGSVATSDSPDSPFLVPNLPLPRVACYSGNPKTSPADDRALSSPSLPYSSRSEVLGELFHTKCTLGKNSQAASKRSQHGWKSMLIGSRKGRSGSACWSVECLGGGDVDVSSMSVGARRALVVAITPGPVADACALRNIAAWTCPFLFSSLLSAQILHRPSFVMVKQEPSTPPDGPIFGDNAVTGNNRPDIEIILKDNELSERVITVTQYTFSGSKSTVSLKASTDSNAQVACVWVLTTRILITKGISSQATAAPPSDIEPRQMNPLDSASTALPADRKPVITPSRARCLTSPHHLAAHSSSSRVSPKALAVGRSTPKVTDSSKDKGSKLTVIVYDYKYNYVHIQALRSDRIADVLQRGKSLALDTRLGTIVKRHLNVYSLNVDDADNLPDANPCSDYDSDA</sequence>
<accession>K1V4I6</accession>
<dbReference type="AlphaFoldDB" id="K1V4I6"/>
<feature type="region of interest" description="Disordered" evidence="1">
    <location>
        <begin position="391"/>
        <end position="421"/>
    </location>
</feature>
<dbReference type="HOGENOM" id="CLU_604365_0_0_1"/>
<protein>
    <submittedName>
        <fullName evidence="2">Uncharacterized protein</fullName>
    </submittedName>
</protein>